<keyword evidence="3" id="KW-1185">Reference proteome</keyword>
<accession>A0A0U5FCY2</accession>
<dbReference type="AlphaFoldDB" id="A0A0U5FCY2"/>
<evidence type="ECO:0000313" key="2">
    <source>
        <dbReference type="EMBL" id="CEG16266.1"/>
    </source>
</evidence>
<dbReference type="KEGG" id="xcr:J163_02088"/>
<gene>
    <name evidence="2" type="ORF">XAC3562_350018</name>
</gene>
<evidence type="ECO:0000256" key="1">
    <source>
        <dbReference type="SAM" id="MobiDB-lite"/>
    </source>
</evidence>
<dbReference type="KEGG" id="xcm:J164_02088"/>
<protein>
    <submittedName>
        <fullName evidence="2">Uncharacterized protein</fullName>
    </submittedName>
</protein>
<reference evidence="2 3" key="1">
    <citation type="submission" date="2014-09" db="EMBL/GenBank/DDBJ databases">
        <authorList>
            <person name="Regsiter A."/>
        </authorList>
    </citation>
    <scope>NUCLEOTIDE SEQUENCE [LARGE SCALE GENOMIC DNA]</scope>
</reference>
<dbReference type="KEGG" id="xcu:J159_02088"/>
<dbReference type="EMBL" id="CCXZ01000128">
    <property type="protein sequence ID" value="CEG16266.1"/>
    <property type="molecule type" value="Genomic_DNA"/>
</dbReference>
<feature type="region of interest" description="Disordered" evidence="1">
    <location>
        <begin position="129"/>
        <end position="167"/>
    </location>
</feature>
<name>A0A0U5FCY2_XANCI</name>
<evidence type="ECO:0000313" key="3">
    <source>
        <dbReference type="Proteomes" id="UP000052230"/>
    </source>
</evidence>
<feature type="compositionally biased region" description="Basic and acidic residues" evidence="1">
    <location>
        <begin position="144"/>
        <end position="157"/>
    </location>
</feature>
<comment type="caution">
    <text evidence="2">The sequence shown here is derived from an EMBL/GenBank/DDBJ whole genome shotgun (WGS) entry which is preliminary data.</text>
</comment>
<dbReference type="Proteomes" id="UP000052230">
    <property type="component" value="Unassembled WGS sequence"/>
</dbReference>
<dbReference type="KEGG" id="xcn:J169_02097"/>
<sequence>MSLRKIPTWTAYPERLGAEGREDGVCFFGYFLCTSKESDSFPEGERKPCTCVCSVCSFVFSVRQRNQRLSRPAGASHFSLLVQRKVTKRKHTPSSRPPRYALQVRRPSGNFSKGRPCPFEKRRASMRVAPAGFDPNGLPLRYGAPEKQEPRSKKQELSTKPQAPGHYSCAVRRLQQTHSTGWQVLQRATHATPTTR</sequence>
<proteinExistence type="predicted"/>
<organism evidence="2 3">
    <name type="scientific">Xanthomonas citri pv. citri</name>
    <dbReference type="NCBI Taxonomy" id="611301"/>
    <lineage>
        <taxon>Bacteria</taxon>
        <taxon>Pseudomonadati</taxon>
        <taxon>Pseudomonadota</taxon>
        <taxon>Gammaproteobacteria</taxon>
        <taxon>Lysobacterales</taxon>
        <taxon>Lysobacteraceae</taxon>
        <taxon>Xanthomonas</taxon>
    </lineage>
</organism>
<dbReference type="KEGG" id="xcw:J162_02090"/>
<dbReference type="KEGG" id="xcf:J172_02091"/>